<evidence type="ECO:0000313" key="3">
    <source>
        <dbReference type="EMBL" id="RZF59197.1"/>
    </source>
</evidence>
<name>A0A4Q6XRR3_9SPHN</name>
<dbReference type="PRINTS" id="PR00081">
    <property type="entry name" value="GDHRDH"/>
</dbReference>
<dbReference type="GO" id="GO:0016616">
    <property type="term" value="F:oxidoreductase activity, acting on the CH-OH group of donors, NAD or NADP as acceptor"/>
    <property type="evidence" value="ECO:0007669"/>
    <property type="project" value="TreeGrafter"/>
</dbReference>
<sequence>MGGVLEGAVALVTGASGGIGSATVTAMLEAGAEVIATDLRAPEIGTLTLAHDVTDEQDWQKIAATIQERWGRLDVLVNNAGVVKIATIEEHSLADWRRVMAVNADSMLLSHKAMLPLLKEAGKTREGGASIINISSTSGLVGNSFSAAYGASKGAVRLFSKCAAIEFAALRYNIRVNSVHPGGVKTNMSEHIFATFVKLGLAPDLETARAEADRLMAMGRTCDPKEIASGIVFLGSTGASFMTGSELVIDGGWTAS</sequence>
<protein>
    <submittedName>
        <fullName evidence="3">SDR family oxidoreductase</fullName>
    </submittedName>
</protein>
<dbReference type="AlphaFoldDB" id="A0A4Q6XRR3"/>
<dbReference type="FunFam" id="3.40.50.720:FF:000084">
    <property type="entry name" value="Short-chain dehydrogenase reductase"/>
    <property type="match status" value="1"/>
</dbReference>
<dbReference type="Gene3D" id="3.40.50.720">
    <property type="entry name" value="NAD(P)-binding Rossmann-like Domain"/>
    <property type="match status" value="1"/>
</dbReference>
<dbReference type="PANTHER" id="PTHR42760">
    <property type="entry name" value="SHORT-CHAIN DEHYDROGENASES/REDUCTASES FAMILY MEMBER"/>
    <property type="match status" value="1"/>
</dbReference>
<comment type="caution">
    <text evidence="3">The sequence shown here is derived from an EMBL/GenBank/DDBJ whole genome shotgun (WGS) entry which is preliminary data.</text>
</comment>
<keyword evidence="4" id="KW-1185">Reference proteome</keyword>
<dbReference type="PRINTS" id="PR00080">
    <property type="entry name" value="SDRFAMILY"/>
</dbReference>
<reference evidence="3 4" key="1">
    <citation type="submission" date="2019-02" db="EMBL/GenBank/DDBJ databases">
        <authorList>
            <person name="Li Y."/>
        </authorList>
    </citation>
    <scope>NUCLEOTIDE SEQUENCE [LARGE SCALE GENOMIC DNA]</scope>
    <source>
        <strain evidence="3 4">3-7</strain>
    </source>
</reference>
<evidence type="ECO:0000256" key="2">
    <source>
        <dbReference type="ARBA" id="ARBA00023002"/>
    </source>
</evidence>
<dbReference type="InterPro" id="IPR020904">
    <property type="entry name" value="Sc_DH/Rdtase_CS"/>
</dbReference>
<proteinExistence type="inferred from homology"/>
<evidence type="ECO:0000313" key="4">
    <source>
        <dbReference type="Proteomes" id="UP000292085"/>
    </source>
</evidence>
<dbReference type="PROSITE" id="PS00061">
    <property type="entry name" value="ADH_SHORT"/>
    <property type="match status" value="1"/>
</dbReference>
<dbReference type="PANTHER" id="PTHR42760:SF133">
    <property type="entry name" value="3-OXOACYL-[ACYL-CARRIER-PROTEIN] REDUCTASE"/>
    <property type="match status" value="1"/>
</dbReference>
<keyword evidence="2" id="KW-0560">Oxidoreductase</keyword>
<organism evidence="3 4">
    <name type="scientific">Sphingomonas populi</name>
    <dbReference type="NCBI Taxonomy" id="2484750"/>
    <lineage>
        <taxon>Bacteria</taxon>
        <taxon>Pseudomonadati</taxon>
        <taxon>Pseudomonadota</taxon>
        <taxon>Alphaproteobacteria</taxon>
        <taxon>Sphingomonadales</taxon>
        <taxon>Sphingomonadaceae</taxon>
        <taxon>Sphingomonas</taxon>
    </lineage>
</organism>
<comment type="similarity">
    <text evidence="1">Belongs to the short-chain dehydrogenases/reductases (SDR) family.</text>
</comment>
<gene>
    <name evidence="3" type="ORF">EWE75_23040</name>
</gene>
<dbReference type="InterPro" id="IPR036291">
    <property type="entry name" value="NAD(P)-bd_dom_sf"/>
</dbReference>
<accession>A0A4Q6XRR3</accession>
<dbReference type="OrthoDB" id="5457012at2"/>
<dbReference type="EMBL" id="SGIS01000075">
    <property type="protein sequence ID" value="RZF59197.1"/>
    <property type="molecule type" value="Genomic_DNA"/>
</dbReference>
<dbReference type="InterPro" id="IPR002347">
    <property type="entry name" value="SDR_fam"/>
</dbReference>
<dbReference type="Pfam" id="PF13561">
    <property type="entry name" value="adh_short_C2"/>
    <property type="match status" value="1"/>
</dbReference>
<evidence type="ECO:0000256" key="1">
    <source>
        <dbReference type="ARBA" id="ARBA00006484"/>
    </source>
</evidence>
<dbReference type="RefSeq" id="WP_130160409.1">
    <property type="nucleotide sequence ID" value="NZ_SGIS01000075.1"/>
</dbReference>
<dbReference type="SUPFAM" id="SSF51735">
    <property type="entry name" value="NAD(P)-binding Rossmann-fold domains"/>
    <property type="match status" value="1"/>
</dbReference>
<dbReference type="Proteomes" id="UP000292085">
    <property type="component" value="Unassembled WGS sequence"/>
</dbReference>